<feature type="disulfide bond" evidence="9">
    <location>
        <begin position="200"/>
        <end position="210"/>
    </location>
</feature>
<protein>
    <submittedName>
        <fullName evidence="13">Scavenger receptor cysteine-rich type 1 protein M160-like</fullName>
    </submittedName>
</protein>
<accession>A0A6P8I790</accession>
<dbReference type="SMART" id="SM00202">
    <property type="entry name" value="SR"/>
    <property type="match status" value="3"/>
</dbReference>
<dbReference type="RefSeq" id="XP_031564439.1">
    <property type="nucleotide sequence ID" value="XM_031708579.1"/>
</dbReference>
<dbReference type="AlphaFoldDB" id="A0A6P8I790"/>
<evidence type="ECO:0000256" key="1">
    <source>
        <dbReference type="ARBA" id="ARBA00004167"/>
    </source>
</evidence>
<keyword evidence="12" id="KW-1185">Reference proteome</keyword>
<keyword evidence="8" id="KW-0325">Glycoprotein</keyword>
<keyword evidence="4" id="KW-0677">Repeat</keyword>
<name>A0A6P8I790_ACTTE</name>
<feature type="disulfide bond" evidence="9">
    <location>
        <begin position="315"/>
        <end position="325"/>
    </location>
</feature>
<dbReference type="PROSITE" id="PS50287">
    <property type="entry name" value="SRCR_2"/>
    <property type="match status" value="3"/>
</dbReference>
<dbReference type="GeneID" id="116299861"/>
<feature type="domain" description="SRCR" evidence="11">
    <location>
        <begin position="128"/>
        <end position="234"/>
    </location>
</feature>
<evidence type="ECO:0000256" key="2">
    <source>
        <dbReference type="ARBA" id="ARBA00022692"/>
    </source>
</evidence>
<evidence type="ECO:0000256" key="4">
    <source>
        <dbReference type="ARBA" id="ARBA00022737"/>
    </source>
</evidence>
<dbReference type="InterPro" id="IPR036772">
    <property type="entry name" value="SRCR-like_dom_sf"/>
</dbReference>
<proteinExistence type="predicted"/>
<dbReference type="FunFam" id="3.10.250.10:FF:000016">
    <property type="entry name" value="Scavenger receptor cysteine-rich protein type 12"/>
    <property type="match status" value="1"/>
</dbReference>
<feature type="domain" description="SRCR" evidence="11">
    <location>
        <begin position="32"/>
        <end position="133"/>
    </location>
</feature>
<evidence type="ECO:0000256" key="7">
    <source>
        <dbReference type="ARBA" id="ARBA00023157"/>
    </source>
</evidence>
<feature type="domain" description="SRCR" evidence="11">
    <location>
        <begin position="240"/>
        <end position="357"/>
    </location>
</feature>
<evidence type="ECO:0000256" key="6">
    <source>
        <dbReference type="ARBA" id="ARBA00023136"/>
    </source>
</evidence>
<keyword evidence="7 9" id="KW-1015">Disulfide bond</keyword>
<comment type="subcellular location">
    <subcellularLocation>
        <location evidence="1">Membrane</location>
        <topology evidence="1">Single-pass membrane protein</topology>
    </subcellularLocation>
</comment>
<dbReference type="Proteomes" id="UP000515163">
    <property type="component" value="Unplaced"/>
</dbReference>
<evidence type="ECO:0000256" key="8">
    <source>
        <dbReference type="ARBA" id="ARBA00023180"/>
    </source>
</evidence>
<feature type="disulfide bond" evidence="9">
    <location>
        <begin position="101"/>
        <end position="111"/>
    </location>
</feature>
<keyword evidence="5" id="KW-1133">Transmembrane helix</keyword>
<dbReference type="KEGG" id="aten:116299861"/>
<dbReference type="PANTHER" id="PTHR19331">
    <property type="entry name" value="SCAVENGER RECEPTOR DOMAIN-CONTAINING"/>
    <property type="match status" value="1"/>
</dbReference>
<dbReference type="PANTHER" id="PTHR19331:SF465">
    <property type="entry name" value="EGG PEPTIDE SPERACT RECEPTOR"/>
    <property type="match status" value="1"/>
</dbReference>
<dbReference type="InParanoid" id="A0A6P8I790"/>
<dbReference type="Pfam" id="PF00530">
    <property type="entry name" value="SRCR"/>
    <property type="match status" value="3"/>
</dbReference>
<evidence type="ECO:0000259" key="11">
    <source>
        <dbReference type="PROSITE" id="PS50287"/>
    </source>
</evidence>
<dbReference type="InterPro" id="IPR001190">
    <property type="entry name" value="SRCR"/>
</dbReference>
<evidence type="ECO:0000256" key="5">
    <source>
        <dbReference type="ARBA" id="ARBA00022989"/>
    </source>
</evidence>
<feature type="signal peptide" evidence="10">
    <location>
        <begin position="1"/>
        <end position="23"/>
    </location>
</feature>
<keyword evidence="6" id="KW-0472">Membrane</keyword>
<gene>
    <name evidence="13" type="primary">LOC116299861</name>
</gene>
<evidence type="ECO:0000313" key="13">
    <source>
        <dbReference type="RefSeq" id="XP_031564439.1"/>
    </source>
</evidence>
<evidence type="ECO:0000256" key="3">
    <source>
        <dbReference type="ARBA" id="ARBA00022729"/>
    </source>
</evidence>
<feature type="disulfide bond" evidence="9">
    <location>
        <begin position="71"/>
        <end position="132"/>
    </location>
</feature>
<sequence>MTSFMVFLLVKLLLLCELHRVSGQNSTVILSFRIRRFSEKASSGRVEVYINGLWSAVSYKGWTIEAGNVVCRMLGFPNATSIFESSIMGRLGLEWVQVKHCFGNESSLYDCSLNILEYPVLTQYNGEAGVICGQPNGIAMIGEVVLGIEGIPAGIGSTFWNDSAAKVVCRMLNMAGPYVAPRIDSSSHVSTPIWMDKVKCSGNERTLLDCNHPGLTNKRLTVSASSKRAVVGCGKQEISLKITGGRNEQEGNVEAYMNGVMVFLVLNNDNEQNVAKVICRTLGLPPPIMIVRNTKTLYLQSYGGLKGFIAVFLLCTGNERHISECNTSITAVFPSVTDLHGVSCRKDYQCPTGCRCDLVYLYGMEYKVWCVNSNLTETIHPLPGLTRVL</sequence>
<keyword evidence="3 10" id="KW-0732">Signal</keyword>
<dbReference type="GO" id="GO:0016020">
    <property type="term" value="C:membrane"/>
    <property type="evidence" value="ECO:0007669"/>
    <property type="project" value="UniProtKB-SubCell"/>
</dbReference>
<reference evidence="13" key="1">
    <citation type="submission" date="2025-08" db="UniProtKB">
        <authorList>
            <consortium name="RefSeq"/>
        </authorList>
    </citation>
    <scope>IDENTIFICATION</scope>
    <source>
        <tissue evidence="13">Tentacle</tissue>
    </source>
</reference>
<comment type="caution">
    <text evidence="9">Lacks conserved residue(s) required for the propagation of feature annotation.</text>
</comment>
<feature type="chain" id="PRO_5027700084" evidence="10">
    <location>
        <begin position="24"/>
        <end position="389"/>
    </location>
</feature>
<dbReference type="Gene3D" id="3.10.250.10">
    <property type="entry name" value="SRCR-like domain"/>
    <property type="match status" value="3"/>
</dbReference>
<evidence type="ECO:0000256" key="9">
    <source>
        <dbReference type="PROSITE-ProRule" id="PRU00196"/>
    </source>
</evidence>
<evidence type="ECO:0000313" key="12">
    <source>
        <dbReference type="Proteomes" id="UP000515163"/>
    </source>
</evidence>
<organism evidence="12 13">
    <name type="scientific">Actinia tenebrosa</name>
    <name type="common">Australian red waratah sea anemone</name>
    <dbReference type="NCBI Taxonomy" id="6105"/>
    <lineage>
        <taxon>Eukaryota</taxon>
        <taxon>Metazoa</taxon>
        <taxon>Cnidaria</taxon>
        <taxon>Anthozoa</taxon>
        <taxon>Hexacorallia</taxon>
        <taxon>Actiniaria</taxon>
        <taxon>Actiniidae</taxon>
        <taxon>Actinia</taxon>
    </lineage>
</organism>
<keyword evidence="2" id="KW-0812">Transmembrane</keyword>
<dbReference type="SUPFAM" id="SSF56487">
    <property type="entry name" value="SRCR-like"/>
    <property type="match status" value="3"/>
</dbReference>
<evidence type="ECO:0000256" key="10">
    <source>
        <dbReference type="SAM" id="SignalP"/>
    </source>
</evidence>
<dbReference type="OrthoDB" id="536948at2759"/>